<keyword evidence="3" id="KW-1185">Reference proteome</keyword>
<dbReference type="Proteomes" id="UP001200557">
    <property type="component" value="Unassembled WGS sequence"/>
</dbReference>
<keyword evidence="1" id="KW-1133">Transmembrane helix</keyword>
<protein>
    <submittedName>
        <fullName evidence="2">DUF1294 domain-containing protein</fullName>
    </submittedName>
</protein>
<name>A0ABS9CVU5_9RHOB</name>
<sequence length="126" mass="14682">MEQIVVETLTFQDMADWIMRHKIPLAWIGGLVFWVLINLMTYNDFKQDKKRAISGDRRIPENSLLFGALIGGTLGAKIAQRRFRHKTRKEPFRTLLNLICSVHLTGLAVFAIWWLGYLPTVLDWLR</sequence>
<feature type="transmembrane region" description="Helical" evidence="1">
    <location>
        <begin position="95"/>
        <end position="116"/>
    </location>
</feature>
<keyword evidence="1" id="KW-0812">Transmembrane</keyword>
<reference evidence="2 3" key="1">
    <citation type="submission" date="2022-01" db="EMBL/GenBank/DDBJ databases">
        <title>Octadecabacter sp. nov., isolated from a marine alga.</title>
        <authorList>
            <person name="Jin M.S."/>
            <person name="Kim H.M."/>
            <person name="Han D.M."/>
            <person name="Jung J.J."/>
            <person name="Jeon C.O."/>
        </authorList>
    </citation>
    <scope>NUCLEOTIDE SEQUENCE [LARGE SCALE GENOMIC DNA]</scope>
    <source>
        <strain evidence="2 3">G9-8</strain>
    </source>
</reference>
<dbReference type="InterPro" id="IPR010718">
    <property type="entry name" value="DUF1294"/>
</dbReference>
<dbReference type="RefSeq" id="WP_235225182.1">
    <property type="nucleotide sequence ID" value="NZ_JAKGAQ010000002.1"/>
</dbReference>
<feature type="transmembrane region" description="Helical" evidence="1">
    <location>
        <begin position="23"/>
        <end position="42"/>
    </location>
</feature>
<dbReference type="EMBL" id="JAKGAQ010000002">
    <property type="protein sequence ID" value="MCF2871061.1"/>
    <property type="molecule type" value="Genomic_DNA"/>
</dbReference>
<organism evidence="2 3">
    <name type="scientific">Octadecabacter dasysiphoniae</name>
    <dbReference type="NCBI Taxonomy" id="2909341"/>
    <lineage>
        <taxon>Bacteria</taxon>
        <taxon>Pseudomonadati</taxon>
        <taxon>Pseudomonadota</taxon>
        <taxon>Alphaproteobacteria</taxon>
        <taxon>Rhodobacterales</taxon>
        <taxon>Roseobacteraceae</taxon>
        <taxon>Octadecabacter</taxon>
    </lineage>
</organism>
<accession>A0ABS9CVU5</accession>
<proteinExistence type="predicted"/>
<keyword evidence="1" id="KW-0472">Membrane</keyword>
<evidence type="ECO:0000313" key="3">
    <source>
        <dbReference type="Proteomes" id="UP001200557"/>
    </source>
</evidence>
<comment type="caution">
    <text evidence="2">The sequence shown here is derived from an EMBL/GenBank/DDBJ whole genome shotgun (WGS) entry which is preliminary data.</text>
</comment>
<dbReference type="Pfam" id="PF06961">
    <property type="entry name" value="DUF1294"/>
    <property type="match status" value="1"/>
</dbReference>
<evidence type="ECO:0000256" key="1">
    <source>
        <dbReference type="SAM" id="Phobius"/>
    </source>
</evidence>
<gene>
    <name evidence="2" type="ORF">L0664_08280</name>
</gene>
<evidence type="ECO:0000313" key="2">
    <source>
        <dbReference type="EMBL" id="MCF2871061.1"/>
    </source>
</evidence>